<dbReference type="PANTHER" id="PTHR33375">
    <property type="entry name" value="CHROMOSOME-PARTITIONING PROTEIN PARB-RELATED"/>
    <property type="match status" value="1"/>
</dbReference>
<evidence type="ECO:0000256" key="1">
    <source>
        <dbReference type="ARBA" id="ARBA00006295"/>
    </source>
</evidence>
<sequence length="280" mass="32704">MKIAINKLHPFYNHPFKVIDNAEMDDLVLSIKEQGILTPIIVRPLENTSDEFEIISGHRRYRAAQLLGQKEVEVSVRFVNRDEAAVMLVDSNLHRSRILPSEKAFAYKLKLEALKRQGKRSDLTLSQFATKLDTASVIGQDAGESRDTVYRYIRLTNLIPELLQLMDDEKIAFSVGVELSYLSENHQRRLFEIIERDNCTPSYSQAFRMHRAFKDNCLDSRLLERIMSEEKPNQREVLKISMEKVRRFAPKASNTQLEDFVIKACEHYRRYLNKNRDRGR</sequence>
<dbReference type="GO" id="GO:0003677">
    <property type="term" value="F:DNA binding"/>
    <property type="evidence" value="ECO:0007669"/>
    <property type="project" value="InterPro"/>
</dbReference>
<dbReference type="EMBL" id="CP039381">
    <property type="protein sequence ID" value="QCT06828.1"/>
    <property type="molecule type" value="Genomic_DNA"/>
</dbReference>
<dbReference type="Gene3D" id="3.90.1530.30">
    <property type="match status" value="1"/>
</dbReference>
<dbReference type="SUPFAM" id="SSF109709">
    <property type="entry name" value="KorB DNA-binding domain-like"/>
    <property type="match status" value="1"/>
</dbReference>
<dbReference type="PANTHER" id="PTHR33375:SF1">
    <property type="entry name" value="CHROMOSOME-PARTITIONING PROTEIN PARB-RELATED"/>
    <property type="match status" value="1"/>
</dbReference>
<dbReference type="NCBIfam" id="TIGR00180">
    <property type="entry name" value="parB_part"/>
    <property type="match status" value="1"/>
</dbReference>
<dbReference type="GO" id="GO:0005694">
    <property type="term" value="C:chromosome"/>
    <property type="evidence" value="ECO:0007669"/>
    <property type="project" value="TreeGrafter"/>
</dbReference>
<protein>
    <submittedName>
        <fullName evidence="3">ParB/RepB/Spo0J family partition protein</fullName>
    </submittedName>
</protein>
<dbReference type="Pfam" id="PF02195">
    <property type="entry name" value="ParB_N"/>
    <property type="match status" value="1"/>
</dbReference>
<evidence type="ECO:0000313" key="3">
    <source>
        <dbReference type="EMBL" id="QCT06828.1"/>
    </source>
</evidence>
<gene>
    <name evidence="3" type="ORF">E5Z56_05380</name>
</gene>
<evidence type="ECO:0000259" key="2">
    <source>
        <dbReference type="SMART" id="SM00470"/>
    </source>
</evidence>
<accession>A0A4P8Y0Y5</accession>
<dbReference type="InterPro" id="IPR036086">
    <property type="entry name" value="ParB/Sulfiredoxin_sf"/>
</dbReference>
<dbReference type="RefSeq" id="WP_138156910.1">
    <property type="nucleotide sequence ID" value="NZ_CP039381.1"/>
</dbReference>
<keyword evidence="4" id="KW-1185">Reference proteome</keyword>
<dbReference type="Gene3D" id="1.10.10.2830">
    <property type="match status" value="1"/>
</dbReference>
<dbReference type="InterPro" id="IPR004437">
    <property type="entry name" value="ParB/RepB/Spo0J"/>
</dbReference>
<evidence type="ECO:0000313" key="4">
    <source>
        <dbReference type="Proteomes" id="UP000301475"/>
    </source>
</evidence>
<proteinExistence type="inferred from homology"/>
<organism evidence="3 4">
    <name type="scientific">Ruminococcus bovis</name>
    <dbReference type="NCBI Taxonomy" id="2564099"/>
    <lineage>
        <taxon>Bacteria</taxon>
        <taxon>Bacillati</taxon>
        <taxon>Bacillota</taxon>
        <taxon>Clostridia</taxon>
        <taxon>Eubacteriales</taxon>
        <taxon>Oscillospiraceae</taxon>
        <taxon>Ruminococcus</taxon>
    </lineage>
</organism>
<dbReference type="CDD" id="cd16407">
    <property type="entry name" value="ParB_N_like"/>
    <property type="match status" value="1"/>
</dbReference>
<dbReference type="AlphaFoldDB" id="A0A4P8Y0Y5"/>
<dbReference type="GO" id="GO:0007059">
    <property type="term" value="P:chromosome segregation"/>
    <property type="evidence" value="ECO:0007669"/>
    <property type="project" value="TreeGrafter"/>
</dbReference>
<name>A0A4P8Y0Y5_9FIRM</name>
<reference evidence="3 4" key="1">
    <citation type="submission" date="2019-04" db="EMBL/GenBank/DDBJ databases">
        <authorList>
            <person name="Embree M."/>
            <person name="Gaffney J.R."/>
        </authorList>
    </citation>
    <scope>NUCLEOTIDE SEQUENCE [LARGE SCALE GENOMIC DNA]</scope>
    <source>
        <strain evidence="3 4">JE7A12</strain>
    </source>
</reference>
<comment type="similarity">
    <text evidence="1">Belongs to the ParB family.</text>
</comment>
<dbReference type="OrthoDB" id="9771505at2"/>
<dbReference type="InterPro" id="IPR003115">
    <property type="entry name" value="ParB_N"/>
</dbReference>
<dbReference type="KEGG" id="ruj:E5Z56_05380"/>
<dbReference type="Proteomes" id="UP000301475">
    <property type="component" value="Chromosome"/>
</dbReference>
<dbReference type="SUPFAM" id="SSF110849">
    <property type="entry name" value="ParB/Sulfiredoxin"/>
    <property type="match status" value="1"/>
</dbReference>
<dbReference type="SMART" id="SM00470">
    <property type="entry name" value="ParB"/>
    <property type="match status" value="1"/>
</dbReference>
<feature type="domain" description="ParB-like N-terminal" evidence="2">
    <location>
        <begin position="1"/>
        <end position="93"/>
    </location>
</feature>
<dbReference type="InterPro" id="IPR050336">
    <property type="entry name" value="Chromosome_partition/occlusion"/>
</dbReference>